<dbReference type="AlphaFoldDB" id="A0A6N6JK41"/>
<accession>A0A6N6JK41</accession>
<keyword evidence="3" id="KW-1185">Reference proteome</keyword>
<name>A0A6N6JK41_9RHOB</name>
<dbReference type="EMBL" id="BLJE01000002">
    <property type="protein sequence ID" value="GFE65562.1"/>
    <property type="molecule type" value="Genomic_DNA"/>
</dbReference>
<comment type="caution">
    <text evidence="2">The sequence shown here is derived from an EMBL/GenBank/DDBJ whole genome shotgun (WGS) entry which is preliminary data.</text>
</comment>
<gene>
    <name evidence="2" type="ORF">KIN_26360</name>
</gene>
<dbReference type="Gene3D" id="3.40.50.1820">
    <property type="entry name" value="alpha/beta hydrolase"/>
    <property type="match status" value="1"/>
</dbReference>
<dbReference type="GO" id="GO:0006629">
    <property type="term" value="P:lipid metabolic process"/>
    <property type="evidence" value="ECO:0007669"/>
    <property type="project" value="InterPro"/>
</dbReference>
<dbReference type="OrthoDB" id="5522031at2"/>
<dbReference type="RefSeq" id="WP_159807601.1">
    <property type="nucleotide sequence ID" value="NZ_BLJE01000002.1"/>
</dbReference>
<organism evidence="2 3">
    <name type="scientific">Litoreibacter roseus</name>
    <dbReference type="NCBI Taxonomy" id="2601869"/>
    <lineage>
        <taxon>Bacteria</taxon>
        <taxon>Pseudomonadati</taxon>
        <taxon>Pseudomonadota</taxon>
        <taxon>Alphaproteobacteria</taxon>
        <taxon>Rhodobacterales</taxon>
        <taxon>Roseobacteraceae</taxon>
        <taxon>Litoreibacter</taxon>
    </lineage>
</organism>
<dbReference type="CDD" id="cd00519">
    <property type="entry name" value="Lipase_3"/>
    <property type="match status" value="1"/>
</dbReference>
<dbReference type="InterPro" id="IPR029058">
    <property type="entry name" value="AB_hydrolase_fold"/>
</dbReference>
<proteinExistence type="predicted"/>
<feature type="domain" description="Fungal lipase-type" evidence="1">
    <location>
        <begin position="114"/>
        <end position="240"/>
    </location>
</feature>
<evidence type="ECO:0000259" key="1">
    <source>
        <dbReference type="Pfam" id="PF01764"/>
    </source>
</evidence>
<evidence type="ECO:0000313" key="2">
    <source>
        <dbReference type="EMBL" id="GFE65562.1"/>
    </source>
</evidence>
<dbReference type="Pfam" id="PF01764">
    <property type="entry name" value="Lipase_3"/>
    <property type="match status" value="1"/>
</dbReference>
<dbReference type="SUPFAM" id="SSF53474">
    <property type="entry name" value="alpha/beta-Hydrolases"/>
    <property type="match status" value="1"/>
</dbReference>
<dbReference type="PANTHER" id="PTHR45856">
    <property type="entry name" value="ALPHA/BETA-HYDROLASES SUPERFAMILY PROTEIN"/>
    <property type="match status" value="1"/>
</dbReference>
<evidence type="ECO:0000313" key="3">
    <source>
        <dbReference type="Proteomes" id="UP000436822"/>
    </source>
</evidence>
<reference evidence="2 3" key="1">
    <citation type="submission" date="2019-12" db="EMBL/GenBank/DDBJ databases">
        <title>Litoreibacter badius sp. nov., a novel bacteriochlorophyll a-containing bacterium in the genus Litoreibacter.</title>
        <authorList>
            <person name="Kanamuro M."/>
            <person name="Takabe Y."/>
            <person name="Mori K."/>
            <person name="Takaichi S."/>
            <person name="Hanada S."/>
        </authorList>
    </citation>
    <scope>NUCLEOTIDE SEQUENCE [LARGE SCALE GENOMIC DNA]</scope>
    <source>
        <strain evidence="2 3">K6</strain>
    </source>
</reference>
<sequence>MLQPASREEVRQVGGPLWLLINQSHWSRERGQFKVTRNAASSILAHLAYCAIGEEERNNHSRAKLVPCEMFQRLVIGEEFDFADALESLDFQGVHVIRTRRSVAVLIPARTFIFVAVRGTQFAYDWLVNLNAFKSNSSFGGRIHRGFLNEAEELASAIRDCLSSKMADRISKSDCAIYLSGHSLGGAIAALLNQMQFQVPINDCYIFGSPRVGKLSSLIETSRIFATRRHLDIVAHCPPRMLGFENYARQFTCSGAEFDESDGLELQFFGSWLFGLALKNFQQHHSMEHYRFEAVGEARRDPQNSRYWREDWPDFAPL</sequence>
<protein>
    <recommendedName>
        <fullName evidence="1">Fungal lipase-type domain-containing protein</fullName>
    </recommendedName>
</protein>
<dbReference type="InterPro" id="IPR002921">
    <property type="entry name" value="Fungal_lipase-type"/>
</dbReference>
<dbReference type="PANTHER" id="PTHR45856:SF25">
    <property type="entry name" value="FUNGAL LIPASE-LIKE DOMAIN-CONTAINING PROTEIN"/>
    <property type="match status" value="1"/>
</dbReference>
<dbReference type="InterPro" id="IPR051218">
    <property type="entry name" value="Sec_MonoDiacylglyc_Lipase"/>
</dbReference>
<dbReference type="Proteomes" id="UP000436822">
    <property type="component" value="Unassembled WGS sequence"/>
</dbReference>